<dbReference type="InterPro" id="IPR046342">
    <property type="entry name" value="CBS_dom_sf"/>
</dbReference>
<keyword evidence="1 2" id="KW-0129">CBS domain</keyword>
<evidence type="ECO:0000256" key="2">
    <source>
        <dbReference type="PROSITE-ProRule" id="PRU00703"/>
    </source>
</evidence>
<protein>
    <submittedName>
        <fullName evidence="4">CBS domain-containing protein</fullName>
    </submittedName>
</protein>
<dbReference type="InterPro" id="IPR000644">
    <property type="entry name" value="CBS_dom"/>
</dbReference>
<dbReference type="Gene3D" id="3.10.580.10">
    <property type="entry name" value="CBS-domain"/>
    <property type="match status" value="1"/>
</dbReference>
<dbReference type="RefSeq" id="WP_059175348.1">
    <property type="nucleotide sequence ID" value="NZ_BCNO01000001.1"/>
</dbReference>
<dbReference type="STRING" id="86166.TAGGR_119"/>
<gene>
    <name evidence="4" type="ORF">TAGGR_119</name>
</gene>
<reference evidence="5" key="1">
    <citation type="submission" date="2016-01" db="EMBL/GenBank/DDBJ databases">
        <title>Draft genome sequence of Thermodesulfovibrio aggregans strain TGE-P1.</title>
        <authorList>
            <person name="Sekiguchi Y."/>
            <person name="Ohashi A."/>
            <person name="Matsuura N."/>
            <person name="Tourlousse M.D."/>
        </authorList>
    </citation>
    <scope>NUCLEOTIDE SEQUENCE [LARGE SCALE GENOMIC DNA]</scope>
    <source>
        <strain evidence="5">TGE-P1</strain>
    </source>
</reference>
<accession>A0A0U9HU48</accession>
<dbReference type="Pfam" id="PF00571">
    <property type="entry name" value="CBS"/>
    <property type="match status" value="1"/>
</dbReference>
<evidence type="ECO:0000313" key="4">
    <source>
        <dbReference type="EMBL" id="GAQ93855.1"/>
    </source>
</evidence>
<dbReference type="PROSITE" id="PS51371">
    <property type="entry name" value="CBS"/>
    <property type="match status" value="1"/>
</dbReference>
<feature type="domain" description="CBS" evidence="3">
    <location>
        <begin position="116"/>
        <end position="173"/>
    </location>
</feature>
<sequence length="173" mass="19652">MSDGKLVKDVMLGIFEYPHIPYWFSIEQAIKVVKASFIQPEKHMDPLAVLVFDEKYNLLGTVTLKDILRGLEPTFLKQPAKAQVLEEEKTGLAVVWDSLFKEESKKLAQKPVSEIMVPAKHFVDPGDPVTKAAYLMIHFDLPVLPVIEDKKKFVGIVRMVEVFDAISEEIIKE</sequence>
<comment type="caution">
    <text evidence="4">The sequence shown here is derived from an EMBL/GenBank/DDBJ whole genome shotgun (WGS) entry which is preliminary data.</text>
</comment>
<proteinExistence type="predicted"/>
<organism evidence="4 5">
    <name type="scientific">Thermodesulfovibrio aggregans</name>
    <dbReference type="NCBI Taxonomy" id="86166"/>
    <lineage>
        <taxon>Bacteria</taxon>
        <taxon>Pseudomonadati</taxon>
        <taxon>Nitrospirota</taxon>
        <taxon>Thermodesulfovibrionia</taxon>
        <taxon>Thermodesulfovibrionales</taxon>
        <taxon>Thermodesulfovibrionaceae</taxon>
        <taxon>Thermodesulfovibrio</taxon>
    </lineage>
</organism>
<dbReference type="Proteomes" id="UP000054976">
    <property type="component" value="Unassembled WGS sequence"/>
</dbReference>
<name>A0A0U9HU48_9BACT</name>
<dbReference type="PANTHER" id="PTHR43080:SF2">
    <property type="entry name" value="CBS DOMAIN-CONTAINING PROTEIN"/>
    <property type="match status" value="1"/>
</dbReference>
<evidence type="ECO:0000313" key="5">
    <source>
        <dbReference type="Proteomes" id="UP000054976"/>
    </source>
</evidence>
<dbReference type="PANTHER" id="PTHR43080">
    <property type="entry name" value="CBS DOMAIN-CONTAINING PROTEIN CBSX3, MITOCHONDRIAL"/>
    <property type="match status" value="1"/>
</dbReference>
<dbReference type="SUPFAM" id="SSF54631">
    <property type="entry name" value="CBS-domain pair"/>
    <property type="match status" value="1"/>
</dbReference>
<dbReference type="InterPro" id="IPR051257">
    <property type="entry name" value="Diverse_CBS-Domain"/>
</dbReference>
<dbReference type="EMBL" id="BCNO01000001">
    <property type="protein sequence ID" value="GAQ93855.1"/>
    <property type="molecule type" value="Genomic_DNA"/>
</dbReference>
<evidence type="ECO:0000259" key="3">
    <source>
        <dbReference type="PROSITE" id="PS51371"/>
    </source>
</evidence>
<dbReference type="AlphaFoldDB" id="A0A0U9HU48"/>
<keyword evidence="5" id="KW-1185">Reference proteome</keyword>
<dbReference type="OrthoDB" id="9788701at2"/>
<evidence type="ECO:0000256" key="1">
    <source>
        <dbReference type="ARBA" id="ARBA00023122"/>
    </source>
</evidence>
<dbReference type="CDD" id="cd02205">
    <property type="entry name" value="CBS_pair_SF"/>
    <property type="match status" value="1"/>
</dbReference>